<feature type="compositionally biased region" description="Low complexity" evidence="1">
    <location>
        <begin position="42"/>
        <end position="51"/>
    </location>
</feature>
<feature type="compositionally biased region" description="Acidic residues" evidence="1">
    <location>
        <begin position="163"/>
        <end position="172"/>
    </location>
</feature>
<organism evidence="2 3">
    <name type="scientific">Sorghum bicolor</name>
    <name type="common">Sorghum</name>
    <name type="synonym">Sorghum vulgare</name>
    <dbReference type="NCBI Taxonomy" id="4558"/>
    <lineage>
        <taxon>Eukaryota</taxon>
        <taxon>Viridiplantae</taxon>
        <taxon>Streptophyta</taxon>
        <taxon>Embryophyta</taxon>
        <taxon>Tracheophyta</taxon>
        <taxon>Spermatophyta</taxon>
        <taxon>Magnoliopsida</taxon>
        <taxon>Liliopsida</taxon>
        <taxon>Poales</taxon>
        <taxon>Poaceae</taxon>
        <taxon>PACMAD clade</taxon>
        <taxon>Panicoideae</taxon>
        <taxon>Andropogonodae</taxon>
        <taxon>Andropogoneae</taxon>
        <taxon>Sorghinae</taxon>
        <taxon>Sorghum</taxon>
    </lineage>
</organism>
<evidence type="ECO:0000256" key="1">
    <source>
        <dbReference type="SAM" id="MobiDB-lite"/>
    </source>
</evidence>
<protein>
    <submittedName>
        <fullName evidence="2">Uncharacterized protein</fullName>
    </submittedName>
</protein>
<dbReference type="eggNOG" id="ENOG502R3DS">
    <property type="taxonomic scope" value="Eukaryota"/>
</dbReference>
<keyword evidence="3" id="KW-1185">Reference proteome</keyword>
<feature type="region of interest" description="Disordered" evidence="1">
    <location>
        <begin position="163"/>
        <end position="222"/>
    </location>
</feature>
<evidence type="ECO:0000313" key="2">
    <source>
        <dbReference type="EMBL" id="KXG33102.1"/>
    </source>
</evidence>
<dbReference type="Gramene" id="KXG33102">
    <property type="protein sequence ID" value="KXG33102"/>
    <property type="gene ID" value="SORBI_3003G254400"/>
</dbReference>
<dbReference type="OMA" id="MDYIRRC"/>
<dbReference type="PANTHER" id="PTHR34397">
    <property type="entry name" value="OS05G0237600 PROTEIN"/>
    <property type="match status" value="1"/>
</dbReference>
<name>A0A1B6Q5B4_SORBI</name>
<proteinExistence type="predicted"/>
<dbReference type="Proteomes" id="UP000000768">
    <property type="component" value="Chromosome 3"/>
</dbReference>
<reference evidence="2 3" key="1">
    <citation type="journal article" date="2009" name="Nature">
        <title>The Sorghum bicolor genome and the diversification of grasses.</title>
        <authorList>
            <person name="Paterson A.H."/>
            <person name="Bowers J.E."/>
            <person name="Bruggmann R."/>
            <person name="Dubchak I."/>
            <person name="Grimwood J."/>
            <person name="Gundlach H."/>
            <person name="Haberer G."/>
            <person name="Hellsten U."/>
            <person name="Mitros T."/>
            <person name="Poliakov A."/>
            <person name="Schmutz J."/>
            <person name="Spannagl M."/>
            <person name="Tang H."/>
            <person name="Wang X."/>
            <person name="Wicker T."/>
            <person name="Bharti A.K."/>
            <person name="Chapman J."/>
            <person name="Feltus F.A."/>
            <person name="Gowik U."/>
            <person name="Grigoriev I.V."/>
            <person name="Lyons E."/>
            <person name="Maher C.A."/>
            <person name="Martis M."/>
            <person name="Narechania A."/>
            <person name="Otillar R.P."/>
            <person name="Penning B.W."/>
            <person name="Salamov A.A."/>
            <person name="Wang Y."/>
            <person name="Zhang L."/>
            <person name="Carpita N.C."/>
            <person name="Freeling M."/>
            <person name="Gingle A.R."/>
            <person name="Hash C.T."/>
            <person name="Keller B."/>
            <person name="Klein P."/>
            <person name="Kresovich S."/>
            <person name="McCann M.C."/>
            <person name="Ming R."/>
            <person name="Peterson D.G."/>
            <person name="Mehboob-ur-Rahman"/>
            <person name="Ware D."/>
            <person name="Westhoff P."/>
            <person name="Mayer K.F."/>
            <person name="Messing J."/>
            <person name="Rokhsar D.S."/>
        </authorList>
    </citation>
    <scope>NUCLEOTIDE SEQUENCE [LARGE SCALE GENOMIC DNA]</scope>
    <source>
        <strain evidence="3">cv. BTx623</strain>
    </source>
</reference>
<evidence type="ECO:0000313" key="3">
    <source>
        <dbReference type="Proteomes" id="UP000000768"/>
    </source>
</evidence>
<sequence>MCFADSKRPFEMVLYDPAAAAAAAAASQSQQRANKRARQDEAAAAAAAKSSSSSSAAVESASGAMVPYAGMTVLDVAPISCAPPLRLRPPRPPPAAAGREEPPCLRRHFLVALGLRADLPVHFIGDKCVTSTDLEPHQNRFRIPREGVESRLRPILTLEELDAANLLEDDTTPEPRKKRPRQEPEQEQELQQPGPSSEPQQDGAAAAEGKKVKRPKKKGKVHGGLRVKLVSLDAGAKELLMSRWQSSHGTIVKGEGYLHFIRRCGLKERDNVEIWAFVQRRFHLFGADVCDDSLLHLLVVKKQEEPRCCLCRAPAHVPPPSPSPSLRLLLAPTPGS</sequence>
<dbReference type="FunCoup" id="A0A1B6Q5B4">
    <property type="interactions" value="468"/>
</dbReference>
<reference evidence="3" key="2">
    <citation type="journal article" date="2018" name="Plant J.">
        <title>The Sorghum bicolor reference genome: improved assembly, gene annotations, a transcriptome atlas, and signatures of genome organization.</title>
        <authorList>
            <person name="McCormick R.F."/>
            <person name="Truong S.K."/>
            <person name="Sreedasyam A."/>
            <person name="Jenkins J."/>
            <person name="Shu S."/>
            <person name="Sims D."/>
            <person name="Kennedy M."/>
            <person name="Amirebrahimi M."/>
            <person name="Weers B.D."/>
            <person name="McKinley B."/>
            <person name="Mattison A."/>
            <person name="Morishige D.T."/>
            <person name="Grimwood J."/>
            <person name="Schmutz J."/>
            <person name="Mullet J.E."/>
        </authorList>
    </citation>
    <scope>NUCLEOTIDE SEQUENCE [LARGE SCALE GENOMIC DNA]</scope>
    <source>
        <strain evidence="3">cv. BTx623</strain>
    </source>
</reference>
<feature type="region of interest" description="Disordered" evidence="1">
    <location>
        <begin position="25"/>
        <end position="51"/>
    </location>
</feature>
<dbReference type="PANTHER" id="PTHR34397:SF24">
    <property type="entry name" value="B3 DOMAIN-CONTAINING PROTEIN"/>
    <property type="match status" value="1"/>
</dbReference>
<feature type="compositionally biased region" description="Low complexity" evidence="1">
    <location>
        <begin position="189"/>
        <end position="201"/>
    </location>
</feature>
<dbReference type="EMBL" id="CM000762">
    <property type="protein sequence ID" value="KXG33102.1"/>
    <property type="molecule type" value="Genomic_DNA"/>
</dbReference>
<dbReference type="InParanoid" id="A0A1B6Q5B4"/>
<gene>
    <name evidence="2" type="ORF">SORBI_3003G254400</name>
</gene>
<feature type="compositionally biased region" description="Basic residues" evidence="1">
    <location>
        <begin position="211"/>
        <end position="222"/>
    </location>
</feature>
<accession>A0A1B6Q5B4</accession>
<dbReference type="AlphaFoldDB" id="A0A1B6Q5B4"/>